<reference evidence="1 2" key="1">
    <citation type="journal article" date="2022" name="DNA Res.">
        <title>Chromosomal-level genome assembly of the orchid tree Bauhinia variegata (Leguminosae; Cercidoideae) supports the allotetraploid origin hypothesis of Bauhinia.</title>
        <authorList>
            <person name="Zhong Y."/>
            <person name="Chen Y."/>
            <person name="Zheng D."/>
            <person name="Pang J."/>
            <person name="Liu Y."/>
            <person name="Luo S."/>
            <person name="Meng S."/>
            <person name="Qian L."/>
            <person name="Wei D."/>
            <person name="Dai S."/>
            <person name="Zhou R."/>
        </authorList>
    </citation>
    <scope>NUCLEOTIDE SEQUENCE [LARGE SCALE GENOMIC DNA]</scope>
    <source>
        <strain evidence="1">BV-YZ2020</strain>
    </source>
</reference>
<evidence type="ECO:0000313" key="2">
    <source>
        <dbReference type="Proteomes" id="UP000828941"/>
    </source>
</evidence>
<evidence type="ECO:0000313" key="1">
    <source>
        <dbReference type="EMBL" id="KAI4317326.1"/>
    </source>
</evidence>
<dbReference type="Proteomes" id="UP000828941">
    <property type="component" value="Chromosome 10"/>
</dbReference>
<organism evidence="1 2">
    <name type="scientific">Bauhinia variegata</name>
    <name type="common">Purple orchid tree</name>
    <name type="synonym">Phanera variegata</name>
    <dbReference type="NCBI Taxonomy" id="167791"/>
    <lineage>
        <taxon>Eukaryota</taxon>
        <taxon>Viridiplantae</taxon>
        <taxon>Streptophyta</taxon>
        <taxon>Embryophyta</taxon>
        <taxon>Tracheophyta</taxon>
        <taxon>Spermatophyta</taxon>
        <taxon>Magnoliopsida</taxon>
        <taxon>eudicotyledons</taxon>
        <taxon>Gunneridae</taxon>
        <taxon>Pentapetalae</taxon>
        <taxon>rosids</taxon>
        <taxon>fabids</taxon>
        <taxon>Fabales</taxon>
        <taxon>Fabaceae</taxon>
        <taxon>Cercidoideae</taxon>
        <taxon>Cercideae</taxon>
        <taxon>Bauhiniinae</taxon>
        <taxon>Bauhinia</taxon>
    </lineage>
</organism>
<comment type="caution">
    <text evidence="1">The sequence shown here is derived from an EMBL/GenBank/DDBJ whole genome shotgun (WGS) entry which is preliminary data.</text>
</comment>
<sequence length="331" mass="37403">MHRETNPHFLPRPVRPPVEDDSHPPGQRHGQPSHGSKKVPVPVTDLDNRSQGQPPRHGQPQPGSKKVPVSITDPDDQSQGPPSPDRDRSQRRVTIQEFPSSRAAVPPPIHGPEHGRATTPTGKPPHPEHKRRRHGYRVPTPHKTKPLTWFAAVFCVIFWLVIIIGGLIVLIVYLVFRPQDPRFDVSYASLNVAYLDMGYLLNADLRLLANFTNPNKKVHVDFSSVIVDIYYGSTLIATQYVEPFSAAKTQSRFADIHLVTSQVRLPLVEIQRLMKQIESNGVLFEVKGVFRARSKFGSILRYSYNLYGHCSIMLTRPPDGVLIKRKCRTKR</sequence>
<dbReference type="EMBL" id="CM039435">
    <property type="protein sequence ID" value="KAI4317326.1"/>
    <property type="molecule type" value="Genomic_DNA"/>
</dbReference>
<gene>
    <name evidence="1" type="ORF">L6164_025203</name>
</gene>
<keyword evidence="2" id="KW-1185">Reference proteome</keyword>
<protein>
    <submittedName>
        <fullName evidence="1">Uncharacterized protein</fullName>
    </submittedName>
</protein>
<proteinExistence type="predicted"/>
<accession>A0ACB9M2E8</accession>
<name>A0ACB9M2E8_BAUVA</name>